<dbReference type="AlphaFoldDB" id="A0AAV2R427"/>
<dbReference type="InterPro" id="IPR017970">
    <property type="entry name" value="Homeobox_CS"/>
</dbReference>
<keyword evidence="3" id="KW-0217">Developmental protein</keyword>
<comment type="similarity">
    <text evidence="2">Belongs to the Antp homeobox family.</text>
</comment>
<evidence type="ECO:0000256" key="7">
    <source>
        <dbReference type="PROSITE-ProRule" id="PRU00108"/>
    </source>
</evidence>
<comment type="subcellular location">
    <subcellularLocation>
        <location evidence="1 7 8">Nucleus</location>
    </subcellularLocation>
</comment>
<organism evidence="11 12">
    <name type="scientific">Meganyctiphanes norvegica</name>
    <name type="common">Northern krill</name>
    <name type="synonym">Thysanopoda norvegica</name>
    <dbReference type="NCBI Taxonomy" id="48144"/>
    <lineage>
        <taxon>Eukaryota</taxon>
        <taxon>Metazoa</taxon>
        <taxon>Ecdysozoa</taxon>
        <taxon>Arthropoda</taxon>
        <taxon>Crustacea</taxon>
        <taxon>Multicrustacea</taxon>
        <taxon>Malacostraca</taxon>
        <taxon>Eumalacostraca</taxon>
        <taxon>Eucarida</taxon>
        <taxon>Euphausiacea</taxon>
        <taxon>Euphausiidae</taxon>
        <taxon>Meganyctiphanes</taxon>
    </lineage>
</organism>
<evidence type="ECO:0000256" key="3">
    <source>
        <dbReference type="ARBA" id="ARBA00022473"/>
    </source>
</evidence>
<gene>
    <name evidence="11" type="ORF">MNOR_LOCUS18925</name>
</gene>
<feature type="non-terminal residue" evidence="11">
    <location>
        <position position="326"/>
    </location>
</feature>
<evidence type="ECO:0000259" key="10">
    <source>
        <dbReference type="PROSITE" id="PS50071"/>
    </source>
</evidence>
<evidence type="ECO:0000256" key="9">
    <source>
        <dbReference type="SAM" id="MobiDB-lite"/>
    </source>
</evidence>
<keyword evidence="4 7" id="KW-0238">DNA-binding</keyword>
<evidence type="ECO:0000256" key="6">
    <source>
        <dbReference type="ARBA" id="ARBA00023242"/>
    </source>
</evidence>
<dbReference type="EMBL" id="CAXKWB010013796">
    <property type="protein sequence ID" value="CAL4108569.1"/>
    <property type="molecule type" value="Genomic_DNA"/>
</dbReference>
<dbReference type="SUPFAM" id="SSF46689">
    <property type="entry name" value="Homeodomain-like"/>
    <property type="match status" value="1"/>
</dbReference>
<evidence type="ECO:0000256" key="2">
    <source>
        <dbReference type="ARBA" id="ARBA00009107"/>
    </source>
</evidence>
<protein>
    <recommendedName>
        <fullName evidence="10">Homeobox domain-containing protein</fullName>
    </recommendedName>
</protein>
<evidence type="ECO:0000256" key="1">
    <source>
        <dbReference type="ARBA" id="ARBA00004123"/>
    </source>
</evidence>
<dbReference type="GO" id="GO:0000122">
    <property type="term" value="P:negative regulation of transcription by RNA polymerase II"/>
    <property type="evidence" value="ECO:0007669"/>
    <property type="project" value="TreeGrafter"/>
</dbReference>
<dbReference type="CDD" id="cd00086">
    <property type="entry name" value="homeodomain"/>
    <property type="match status" value="1"/>
</dbReference>
<dbReference type="Pfam" id="PF00046">
    <property type="entry name" value="Homeodomain"/>
    <property type="match status" value="1"/>
</dbReference>
<accession>A0AAV2R427</accession>
<feature type="DNA-binding region" description="Homeobox" evidence="7">
    <location>
        <begin position="214"/>
        <end position="273"/>
    </location>
</feature>
<keyword evidence="12" id="KW-1185">Reference proteome</keyword>
<dbReference type="InterPro" id="IPR000047">
    <property type="entry name" value="HTH_motif"/>
</dbReference>
<dbReference type="Gene3D" id="1.10.10.60">
    <property type="entry name" value="Homeodomain-like"/>
    <property type="match status" value="1"/>
</dbReference>
<keyword evidence="5 7" id="KW-0371">Homeobox</keyword>
<sequence length="326" mass="36268">MSSYFASMATSPQNWGAATTQDQYAYMQSAKYHGYHDPMQAYSQYGGMQGYRYPPAYSAAALGNIAPPGTKHAYDHDATSHQTPPPSYDNSYYGSMHIRSEQPVSPPQSQSVPISVSEYKPDFKDYNNYKMSGYGNTMPGLTPVMPPMGVGNPLSPMGGGNPLSPEGLNHAYMTAQDAGCPSMQPYTSKTQQSPLAYYQWAKAYPAGQETGAGPKRTRQTYTRFQTLELEKEFHYNRYLTRRRRIEIAHALGLTERQIKIWFQNRRMKAKKESKLSTSDAVDEKNIEDNDEKEQQFEAPTSPLPGYHTSTAASLMGEALGAHMAAT</sequence>
<dbReference type="InterPro" id="IPR009057">
    <property type="entry name" value="Homeodomain-like_sf"/>
</dbReference>
<evidence type="ECO:0000313" key="11">
    <source>
        <dbReference type="EMBL" id="CAL4108569.1"/>
    </source>
</evidence>
<dbReference type="PANTHER" id="PTHR45659">
    <property type="entry name" value="HOMEOBOX PROTEIN HOX"/>
    <property type="match status" value="1"/>
</dbReference>
<name>A0AAV2R427_MEGNR</name>
<dbReference type="GO" id="GO:0009952">
    <property type="term" value="P:anterior/posterior pattern specification"/>
    <property type="evidence" value="ECO:0007669"/>
    <property type="project" value="TreeGrafter"/>
</dbReference>
<dbReference type="InterPro" id="IPR050296">
    <property type="entry name" value="Antp_homeobox"/>
</dbReference>
<dbReference type="InterPro" id="IPR020479">
    <property type="entry name" value="HD_metazoa"/>
</dbReference>
<keyword evidence="6 7" id="KW-0539">Nucleus</keyword>
<feature type="domain" description="Homeobox" evidence="10">
    <location>
        <begin position="212"/>
        <end position="272"/>
    </location>
</feature>
<dbReference type="GO" id="GO:0000978">
    <property type="term" value="F:RNA polymerase II cis-regulatory region sequence-specific DNA binding"/>
    <property type="evidence" value="ECO:0007669"/>
    <property type="project" value="TreeGrafter"/>
</dbReference>
<dbReference type="InterPro" id="IPR001356">
    <property type="entry name" value="HD"/>
</dbReference>
<proteinExistence type="inferred from homology"/>
<evidence type="ECO:0000256" key="8">
    <source>
        <dbReference type="RuleBase" id="RU000682"/>
    </source>
</evidence>
<dbReference type="GO" id="GO:0005634">
    <property type="term" value="C:nucleus"/>
    <property type="evidence" value="ECO:0007669"/>
    <property type="project" value="UniProtKB-SubCell"/>
</dbReference>
<feature type="region of interest" description="Disordered" evidence="9">
    <location>
        <begin position="272"/>
        <end position="309"/>
    </location>
</feature>
<reference evidence="11 12" key="1">
    <citation type="submission" date="2024-05" db="EMBL/GenBank/DDBJ databases">
        <authorList>
            <person name="Wallberg A."/>
        </authorList>
    </citation>
    <scope>NUCLEOTIDE SEQUENCE [LARGE SCALE GENOMIC DNA]</scope>
</reference>
<dbReference type="PANTHER" id="PTHR45659:SF4">
    <property type="entry name" value="HOMEOBOX PROTEIN ABDOMINAL-A"/>
    <property type="match status" value="1"/>
</dbReference>
<feature type="region of interest" description="Disordered" evidence="9">
    <location>
        <begin position="70"/>
        <end position="89"/>
    </location>
</feature>
<evidence type="ECO:0000256" key="5">
    <source>
        <dbReference type="ARBA" id="ARBA00023155"/>
    </source>
</evidence>
<dbReference type="GO" id="GO:0000981">
    <property type="term" value="F:DNA-binding transcription factor activity, RNA polymerase II-specific"/>
    <property type="evidence" value="ECO:0007669"/>
    <property type="project" value="InterPro"/>
</dbReference>
<dbReference type="Proteomes" id="UP001497623">
    <property type="component" value="Unassembled WGS sequence"/>
</dbReference>
<dbReference type="PROSITE" id="PS50071">
    <property type="entry name" value="HOMEOBOX_2"/>
    <property type="match status" value="1"/>
</dbReference>
<dbReference type="PROSITE" id="PS00027">
    <property type="entry name" value="HOMEOBOX_1"/>
    <property type="match status" value="1"/>
</dbReference>
<evidence type="ECO:0000313" key="12">
    <source>
        <dbReference type="Proteomes" id="UP001497623"/>
    </source>
</evidence>
<comment type="caution">
    <text evidence="11">The sequence shown here is derived from an EMBL/GenBank/DDBJ whole genome shotgun (WGS) entry which is preliminary data.</text>
</comment>
<evidence type="ECO:0000256" key="4">
    <source>
        <dbReference type="ARBA" id="ARBA00023125"/>
    </source>
</evidence>
<dbReference type="PRINTS" id="PR00024">
    <property type="entry name" value="HOMEOBOX"/>
</dbReference>
<dbReference type="PRINTS" id="PR00031">
    <property type="entry name" value="HTHREPRESSR"/>
</dbReference>
<feature type="compositionally biased region" description="Basic and acidic residues" evidence="9">
    <location>
        <begin position="281"/>
        <end position="295"/>
    </location>
</feature>
<dbReference type="SMART" id="SM00389">
    <property type="entry name" value="HOX"/>
    <property type="match status" value="1"/>
</dbReference>